<evidence type="ECO:0000313" key="2">
    <source>
        <dbReference type="Proteomes" id="UP000030687"/>
    </source>
</evidence>
<gene>
    <name evidence="1" type="ORF">CICLE_v10018192mg</name>
</gene>
<name>V4U9F3_CITCL</name>
<accession>V4U9F3</accession>
<reference evidence="1 2" key="1">
    <citation type="submission" date="2013-10" db="EMBL/GenBank/DDBJ databases">
        <authorList>
            <consortium name="International Citrus Genome Consortium"/>
            <person name="Jenkins J."/>
            <person name="Schmutz J."/>
            <person name="Prochnik S."/>
            <person name="Rokhsar D."/>
            <person name="Gmitter F."/>
            <person name="Ollitrault P."/>
            <person name="Machado M."/>
            <person name="Talon M."/>
            <person name="Wincker P."/>
            <person name="Jaillon O."/>
            <person name="Morgante M."/>
        </authorList>
    </citation>
    <scope>NUCLEOTIDE SEQUENCE</scope>
    <source>
        <strain evidence="2">cv. Clemenules</strain>
    </source>
</reference>
<dbReference type="Proteomes" id="UP000030687">
    <property type="component" value="Unassembled WGS sequence"/>
</dbReference>
<keyword evidence="2" id="KW-1185">Reference proteome</keyword>
<sequence>MKINFGIIKTKYQKASVCPYLQVNFKKKKLTAGYSLGIAFSSLHLRDQPYRQREKGFYQNIL</sequence>
<proteinExistence type="predicted"/>
<dbReference type="KEGG" id="cic:CICLE_v10018192mg"/>
<evidence type="ECO:0000313" key="1">
    <source>
        <dbReference type="EMBL" id="ESR60755.1"/>
    </source>
</evidence>
<organism evidence="1 2">
    <name type="scientific">Citrus clementina</name>
    <name type="common">Clementine</name>
    <name type="synonym">Citrus deliciosa x Citrus sinensis</name>
    <dbReference type="NCBI Taxonomy" id="85681"/>
    <lineage>
        <taxon>Eukaryota</taxon>
        <taxon>Viridiplantae</taxon>
        <taxon>Streptophyta</taxon>
        <taxon>Embryophyta</taxon>
        <taxon>Tracheophyta</taxon>
        <taxon>Spermatophyta</taxon>
        <taxon>Magnoliopsida</taxon>
        <taxon>eudicotyledons</taxon>
        <taxon>Gunneridae</taxon>
        <taxon>Pentapetalae</taxon>
        <taxon>rosids</taxon>
        <taxon>malvids</taxon>
        <taxon>Sapindales</taxon>
        <taxon>Rutaceae</taxon>
        <taxon>Aurantioideae</taxon>
        <taxon>Citrus</taxon>
    </lineage>
</organism>
<dbReference type="EMBL" id="KI536312">
    <property type="protein sequence ID" value="ESR60755.1"/>
    <property type="molecule type" value="Genomic_DNA"/>
</dbReference>
<dbReference type="AlphaFoldDB" id="V4U9F3"/>
<protein>
    <submittedName>
        <fullName evidence="1">Uncharacterized protein</fullName>
    </submittedName>
</protein>
<dbReference type="Gramene" id="ESR60755">
    <property type="protein sequence ID" value="ESR60755"/>
    <property type="gene ID" value="CICLE_v10018192mg"/>
</dbReference>
<dbReference type="InParanoid" id="V4U9F3"/>